<dbReference type="InterPro" id="IPR012337">
    <property type="entry name" value="RNaseH-like_sf"/>
</dbReference>
<dbReference type="NCBIfam" id="NF033546">
    <property type="entry name" value="transpos_IS21"/>
    <property type="match status" value="1"/>
</dbReference>
<accession>A0A3B0U0J8</accession>
<dbReference type="GO" id="GO:0003676">
    <property type="term" value="F:nucleic acid binding"/>
    <property type="evidence" value="ECO:0007669"/>
    <property type="project" value="InterPro"/>
</dbReference>
<dbReference type="PANTHER" id="PTHR35004:SF8">
    <property type="entry name" value="TRANSPOSASE RV3428C-RELATED"/>
    <property type="match status" value="1"/>
</dbReference>
<proteinExistence type="inferred from homology"/>
<dbReference type="PROSITE" id="PS50994">
    <property type="entry name" value="INTEGRASE"/>
    <property type="match status" value="1"/>
</dbReference>
<dbReference type="Pfam" id="PF22483">
    <property type="entry name" value="Mu-transpos_C_2"/>
    <property type="match status" value="1"/>
</dbReference>
<dbReference type="PANTHER" id="PTHR35004">
    <property type="entry name" value="TRANSPOSASE RV3428C-RELATED"/>
    <property type="match status" value="1"/>
</dbReference>
<reference evidence="3" key="1">
    <citation type="submission" date="2018-06" db="EMBL/GenBank/DDBJ databases">
        <authorList>
            <person name="Zhirakovskaya E."/>
        </authorList>
    </citation>
    <scope>NUCLEOTIDE SEQUENCE</scope>
</reference>
<protein>
    <submittedName>
        <fullName evidence="3">Mobile element protein</fullName>
    </submittedName>
</protein>
<dbReference type="GO" id="GO:0015074">
    <property type="term" value="P:DNA integration"/>
    <property type="evidence" value="ECO:0007669"/>
    <property type="project" value="InterPro"/>
</dbReference>
<feature type="domain" description="Integrase catalytic" evidence="2">
    <location>
        <begin position="136"/>
        <end position="331"/>
    </location>
</feature>
<evidence type="ECO:0000313" key="3">
    <source>
        <dbReference type="EMBL" id="VAW21853.1"/>
    </source>
</evidence>
<dbReference type="EMBL" id="UOEP01000157">
    <property type="protein sequence ID" value="VAW21853.1"/>
    <property type="molecule type" value="Genomic_DNA"/>
</dbReference>
<gene>
    <name evidence="3" type="ORF">MNBD_BACTEROID01-2227</name>
</gene>
<dbReference type="InterPro" id="IPR001584">
    <property type="entry name" value="Integrase_cat-core"/>
</dbReference>
<sequence>MAAKKVDIMELKQLLMLKEKGESNRSCERILGIHRNTINPYVRLFRASGLSYADLLKLDEKSLQELFPYKETTDTQRYSTLSGYFTYFDKELKKPGCTREALWGEYLQKHPGGYGYSQFNEHLNRWQNKVKVSGKLIHKSGDKVYVDYTGKKLHVTDRQTGEVTEVEVFVAILPASQYTYVEVSRSQKKEDFIKSVNNCLTFFGGVPKTIVTDNLKSAVSKASKYEAVLNKNLRALAVHYKTSINPTRAYSPQDKALVEGAVKLVYQRIFYPLGKMTFFSIEALNEAVKEKLTDYNNYLMKQQEISRSRLFLDIEKPYLGKLPSGPYEMKEYRKAKVQKMGFVYLHEDKNYYSVPYRYTGHSVEVQYNSDIVEIYYQSQRIAMHKRSYRKGSYIKKDEHLSSYHKFYQDWSPDFFLNWAKKTGPNIEAYIDKLLKQDTYPEIAYKQCLGIIHLKSEYPVQRVDKACKMALGHSRYGYRIIKNILVNKTDMEPSEITQEPHIARHTNIRGAETYC</sequence>
<dbReference type="AlphaFoldDB" id="A0A3B0U0J8"/>
<dbReference type="InterPro" id="IPR036397">
    <property type="entry name" value="RNaseH_sf"/>
</dbReference>
<comment type="similarity">
    <text evidence="1">Belongs to the transposase IS21/IS408/IS1162 family.</text>
</comment>
<name>A0A3B0U0J8_9ZZZZ</name>
<evidence type="ECO:0000256" key="1">
    <source>
        <dbReference type="ARBA" id="ARBA00009277"/>
    </source>
</evidence>
<organism evidence="3">
    <name type="scientific">hydrothermal vent metagenome</name>
    <dbReference type="NCBI Taxonomy" id="652676"/>
    <lineage>
        <taxon>unclassified sequences</taxon>
        <taxon>metagenomes</taxon>
        <taxon>ecological metagenomes</taxon>
    </lineage>
</organism>
<dbReference type="SUPFAM" id="SSF53098">
    <property type="entry name" value="Ribonuclease H-like"/>
    <property type="match status" value="1"/>
</dbReference>
<dbReference type="InterPro" id="IPR054353">
    <property type="entry name" value="IstA-like_C"/>
</dbReference>
<evidence type="ECO:0000259" key="2">
    <source>
        <dbReference type="PROSITE" id="PS50994"/>
    </source>
</evidence>
<dbReference type="Gene3D" id="3.30.420.10">
    <property type="entry name" value="Ribonuclease H-like superfamily/Ribonuclease H"/>
    <property type="match status" value="1"/>
</dbReference>